<reference evidence="7 8" key="1">
    <citation type="journal article" date="2024" name="Commun. Biol.">
        <title>Comparative genomic analysis of thermophilic fungi reveals convergent evolutionary adaptations and gene losses.</title>
        <authorList>
            <person name="Steindorff A.S."/>
            <person name="Aguilar-Pontes M.V."/>
            <person name="Robinson A.J."/>
            <person name="Andreopoulos B."/>
            <person name="LaButti K."/>
            <person name="Kuo A."/>
            <person name="Mondo S."/>
            <person name="Riley R."/>
            <person name="Otillar R."/>
            <person name="Haridas S."/>
            <person name="Lipzen A."/>
            <person name="Grimwood J."/>
            <person name="Schmutz J."/>
            <person name="Clum A."/>
            <person name="Reid I.D."/>
            <person name="Moisan M.C."/>
            <person name="Butler G."/>
            <person name="Nguyen T.T.M."/>
            <person name="Dewar K."/>
            <person name="Conant G."/>
            <person name="Drula E."/>
            <person name="Henrissat B."/>
            <person name="Hansel C."/>
            <person name="Singer S."/>
            <person name="Hutchinson M.I."/>
            <person name="de Vries R.P."/>
            <person name="Natvig D.O."/>
            <person name="Powell A.J."/>
            <person name="Tsang A."/>
            <person name="Grigoriev I.V."/>
        </authorList>
    </citation>
    <scope>NUCLEOTIDE SEQUENCE [LARGE SCALE GENOMIC DNA]</scope>
    <source>
        <strain evidence="7 8">CBS 620.91</strain>
    </source>
</reference>
<gene>
    <name evidence="7" type="ORF">VTJ49DRAFT_5155</name>
</gene>
<proteinExistence type="inferred from homology"/>
<comment type="caution">
    <text evidence="7">The sequence shown here is derived from an EMBL/GenBank/DDBJ whole genome shotgun (WGS) entry which is preliminary data.</text>
</comment>
<dbReference type="Gene3D" id="2.130.10.10">
    <property type="entry name" value="YVTN repeat-like/Quinoprotein amine dehydrogenase"/>
    <property type="match status" value="1"/>
</dbReference>
<dbReference type="InterPro" id="IPR027417">
    <property type="entry name" value="P-loop_NTPase"/>
</dbReference>
<dbReference type="SUPFAM" id="SSF52540">
    <property type="entry name" value="P-loop containing nucleoside triphosphate hydrolases"/>
    <property type="match status" value="1"/>
</dbReference>
<dbReference type="Pfam" id="PF22939">
    <property type="entry name" value="WHD_GPIID"/>
    <property type="match status" value="1"/>
</dbReference>
<name>A0ABR3V3S7_HUMIN</name>
<evidence type="ECO:0000256" key="1">
    <source>
        <dbReference type="ARBA" id="ARBA00007920"/>
    </source>
</evidence>
<dbReference type="InterPro" id="IPR056884">
    <property type="entry name" value="NPHP3-like_N"/>
</dbReference>
<evidence type="ECO:0000313" key="7">
    <source>
        <dbReference type="EMBL" id="KAL1836434.1"/>
    </source>
</evidence>
<dbReference type="SUPFAM" id="SSF53474">
    <property type="entry name" value="alpha/beta-Hydrolases"/>
    <property type="match status" value="1"/>
</dbReference>
<evidence type="ECO:0000256" key="2">
    <source>
        <dbReference type="ARBA" id="ARBA00022737"/>
    </source>
</evidence>
<protein>
    <recommendedName>
        <fullName evidence="9">GPI inositol-deacylase</fullName>
    </recommendedName>
</protein>
<evidence type="ECO:0000259" key="4">
    <source>
        <dbReference type="Pfam" id="PF05057"/>
    </source>
</evidence>
<dbReference type="InterPro" id="IPR054471">
    <property type="entry name" value="GPIID_WHD"/>
</dbReference>
<dbReference type="Pfam" id="PF24883">
    <property type="entry name" value="NPHP3_N"/>
    <property type="match status" value="1"/>
</dbReference>
<accession>A0ABR3V3S7</accession>
<dbReference type="InterPro" id="IPR015943">
    <property type="entry name" value="WD40/YVTN_repeat-like_dom_sf"/>
</dbReference>
<evidence type="ECO:0000259" key="5">
    <source>
        <dbReference type="Pfam" id="PF22939"/>
    </source>
</evidence>
<sequence length="1356" mass="152050">MKSGSSAGLWRASSGSSSSQPSPARSRFSLPFRRGKKIPTETTGEVPGTASGKPREVPRLRENRIGLIPLYAPGPEHPTVADVVFVHGLNGGSFSTWSKRGDPDCYWPQQWLPHEDGFQDVRIHAFGYPAAATRESVLNIRDMAQSLLTAIHDSPLMRGGKKVPLIFVAHSMGGLVIKQAYLLGHREPAFQSVVDRISSMFFLGTPHQGASIAQTLSRLTAAIGTRPFVDELFPESPLIQSLTEDFPRLCGDLQLFSFFETQPMLVGLRRMLIVDKSSAVMNLPNERRTMLDANHRNVAMYSTRDDPSYVTVRNALATVMSAQRNVTRLPPPSPLPRAAVSPEDRAALRQFLGTSGAPLDDLMMHQSAKLPGSCGWLASRECYQVWSASKDPSLLWLQGRPGAGKSVLAGHVVGQLRSQGLDCCFFFFQTRDSLKSSVDSCLRSMAYQMAILHPDVLDKLKSIIAEYKDTSTSNLESYSVWHRVFLSGILDVVLGRPQYWVIDAMDECIKPGEMAAYLTWIQDRWPLSVLVTSRDSAELRRHGANTKARIQSYALSEQDNLHDITLFLNANIDSLLCPSSERWPNREALTSQILERSAGCFLWASLVCSELQQATSDSEITAVMDSTPSDMDAFYHDILSRMEKVRLGRETTKAIIAWVTYAFRPLDLAELQTAVELDIGEKVDNIKRVISTHCSSLLYVDQHNKVQLVHLTAREFPTRGEVKSTFILRESDGHRRLAAACFRLLLQAQPRKQESGLSSTASPFTDYASTFLFRHFNYVISACDDMVPLLESITRPFSEWPKVAAGPGCFAVAVQDPMENRQRMAIYDEVLQEMHTMCHPGLHPWLFDRLLEFSNDGRGLLAFVDEAHGLAIWDCSEGKLHGVYELEALQKWFLTQPQSHNANVKKVPRRRWDGSLTFGRGRNSHLLAAVLDSVDLVLFDLDEYRPLAAADAPNGPYIATASSHDGETLGVVDTASRVYLFDFATLQLLWISDPNTIPQLWDYASLTFTRDDLRVICAGHPQFRILEPRVLRDRVTHSCDVAREIVPAFDKTNTDSQEKHKQQQLESAVYCQELNTIFYVTSEGSVFARLLEFDILDWRTLNLVANIQVSTSPDVLLSNNIQPSLTHPHCFTTLTIKRKEYVTKLQPHSAHDLYDWVVSLWTFEDLELACLTGQQPKPRWEIIQYSPPFHVRDVVGIFGNRLVVFTEDGWIASFELVMLLPTSTDLQGQQQSGGGRLSVDETSFVRHFFLPDDLMAELLHIISENFQIAKNGEIIVIPPRGPVVFERGLEITEDGTPVKPQQRLRGEQEGVWKGGWTGMGTGTQGRPPGFSSQKWFREGPWGERGRLDTEEEDDET</sequence>
<evidence type="ECO:0000259" key="6">
    <source>
        <dbReference type="Pfam" id="PF24883"/>
    </source>
</evidence>
<dbReference type="InterPro" id="IPR007751">
    <property type="entry name" value="DUF676_lipase-like"/>
</dbReference>
<feature type="domain" description="Nephrocystin 3-like N-terminal" evidence="6">
    <location>
        <begin position="372"/>
        <end position="534"/>
    </location>
</feature>
<feature type="domain" description="DUF676" evidence="4">
    <location>
        <begin position="83"/>
        <end position="214"/>
    </location>
</feature>
<dbReference type="Pfam" id="PF05057">
    <property type="entry name" value="DUF676"/>
    <property type="match status" value="1"/>
</dbReference>
<feature type="region of interest" description="Disordered" evidence="3">
    <location>
        <begin position="1"/>
        <end position="56"/>
    </location>
</feature>
<dbReference type="EMBL" id="JAZGSY010000412">
    <property type="protein sequence ID" value="KAL1836434.1"/>
    <property type="molecule type" value="Genomic_DNA"/>
</dbReference>
<feature type="compositionally biased region" description="Low complexity" evidence="3">
    <location>
        <begin position="1"/>
        <end position="29"/>
    </location>
</feature>
<keyword evidence="8" id="KW-1185">Reference proteome</keyword>
<dbReference type="Gene3D" id="3.40.50.1820">
    <property type="entry name" value="alpha/beta hydrolase"/>
    <property type="match status" value="1"/>
</dbReference>
<evidence type="ECO:0008006" key="9">
    <source>
        <dbReference type="Google" id="ProtNLM"/>
    </source>
</evidence>
<evidence type="ECO:0000313" key="8">
    <source>
        <dbReference type="Proteomes" id="UP001583172"/>
    </source>
</evidence>
<keyword evidence="2" id="KW-0677">Repeat</keyword>
<feature type="compositionally biased region" description="Gly residues" evidence="3">
    <location>
        <begin position="1312"/>
        <end position="1323"/>
    </location>
</feature>
<evidence type="ECO:0000256" key="3">
    <source>
        <dbReference type="SAM" id="MobiDB-lite"/>
    </source>
</evidence>
<feature type="domain" description="GPI inositol-deacylase winged helix" evidence="5">
    <location>
        <begin position="641"/>
        <end position="728"/>
    </location>
</feature>
<dbReference type="SUPFAM" id="SSF69322">
    <property type="entry name" value="Tricorn protease domain 2"/>
    <property type="match status" value="1"/>
</dbReference>
<dbReference type="Gene3D" id="3.40.50.300">
    <property type="entry name" value="P-loop containing nucleotide triphosphate hydrolases"/>
    <property type="match status" value="1"/>
</dbReference>
<comment type="similarity">
    <text evidence="1">Belongs to the putative lipase ROG1 family.</text>
</comment>
<feature type="compositionally biased region" description="Basic and acidic residues" evidence="3">
    <location>
        <begin position="1335"/>
        <end position="1348"/>
    </location>
</feature>
<dbReference type="InterPro" id="IPR029058">
    <property type="entry name" value="AB_hydrolase_fold"/>
</dbReference>
<organism evidence="7 8">
    <name type="scientific">Humicola insolens</name>
    <name type="common">Soft-rot fungus</name>
    <dbReference type="NCBI Taxonomy" id="85995"/>
    <lineage>
        <taxon>Eukaryota</taxon>
        <taxon>Fungi</taxon>
        <taxon>Dikarya</taxon>
        <taxon>Ascomycota</taxon>
        <taxon>Pezizomycotina</taxon>
        <taxon>Sordariomycetes</taxon>
        <taxon>Sordariomycetidae</taxon>
        <taxon>Sordariales</taxon>
        <taxon>Chaetomiaceae</taxon>
        <taxon>Mycothermus</taxon>
    </lineage>
</organism>
<feature type="region of interest" description="Disordered" evidence="3">
    <location>
        <begin position="1311"/>
        <end position="1356"/>
    </location>
</feature>
<dbReference type="PANTHER" id="PTHR10039">
    <property type="entry name" value="AMELOGENIN"/>
    <property type="match status" value="1"/>
</dbReference>
<dbReference type="Proteomes" id="UP001583172">
    <property type="component" value="Unassembled WGS sequence"/>
</dbReference>
<dbReference type="PANTHER" id="PTHR10039:SF16">
    <property type="entry name" value="GPI INOSITOL-DEACYLASE"/>
    <property type="match status" value="1"/>
</dbReference>